<accession>A0A0A8YU86</accession>
<organism evidence="1">
    <name type="scientific">Arundo donax</name>
    <name type="common">Giant reed</name>
    <name type="synonym">Donax arundinaceus</name>
    <dbReference type="NCBI Taxonomy" id="35708"/>
    <lineage>
        <taxon>Eukaryota</taxon>
        <taxon>Viridiplantae</taxon>
        <taxon>Streptophyta</taxon>
        <taxon>Embryophyta</taxon>
        <taxon>Tracheophyta</taxon>
        <taxon>Spermatophyta</taxon>
        <taxon>Magnoliopsida</taxon>
        <taxon>Liliopsida</taxon>
        <taxon>Poales</taxon>
        <taxon>Poaceae</taxon>
        <taxon>PACMAD clade</taxon>
        <taxon>Arundinoideae</taxon>
        <taxon>Arundineae</taxon>
        <taxon>Arundo</taxon>
    </lineage>
</organism>
<reference evidence="1" key="2">
    <citation type="journal article" date="2015" name="Data Brief">
        <title>Shoot transcriptome of the giant reed, Arundo donax.</title>
        <authorList>
            <person name="Barrero R.A."/>
            <person name="Guerrero F.D."/>
            <person name="Moolhuijzen P."/>
            <person name="Goolsby J.A."/>
            <person name="Tidwell J."/>
            <person name="Bellgard S.E."/>
            <person name="Bellgard M.I."/>
        </authorList>
    </citation>
    <scope>NUCLEOTIDE SEQUENCE</scope>
    <source>
        <tissue evidence="1">Shoot tissue taken approximately 20 cm above the soil surface</tissue>
    </source>
</reference>
<name>A0A0A8YU86_ARUDO</name>
<reference evidence="1" key="1">
    <citation type="submission" date="2014-09" db="EMBL/GenBank/DDBJ databases">
        <authorList>
            <person name="Magalhaes I.L.F."/>
            <person name="Oliveira U."/>
            <person name="Santos F.R."/>
            <person name="Vidigal T.H.D.A."/>
            <person name="Brescovit A.D."/>
            <person name="Santos A.J."/>
        </authorList>
    </citation>
    <scope>NUCLEOTIDE SEQUENCE</scope>
    <source>
        <tissue evidence="1">Shoot tissue taken approximately 20 cm above the soil surface</tissue>
    </source>
</reference>
<evidence type="ECO:0000313" key="1">
    <source>
        <dbReference type="EMBL" id="JAD28993.1"/>
    </source>
</evidence>
<sequence>MTRARCRWPHSRRR</sequence>
<protein>
    <submittedName>
        <fullName evidence="1">Uncharacterized protein</fullName>
    </submittedName>
</protein>
<dbReference type="EMBL" id="GBRH01268902">
    <property type="protein sequence ID" value="JAD28993.1"/>
    <property type="molecule type" value="Transcribed_RNA"/>
</dbReference>
<proteinExistence type="predicted"/>